<dbReference type="AlphaFoldDB" id="X6MT67"/>
<feature type="compositionally biased region" description="Basic residues" evidence="1">
    <location>
        <begin position="42"/>
        <end position="51"/>
    </location>
</feature>
<evidence type="ECO:0000256" key="1">
    <source>
        <dbReference type="SAM" id="MobiDB-lite"/>
    </source>
</evidence>
<feature type="compositionally biased region" description="Basic and acidic residues" evidence="1">
    <location>
        <begin position="1"/>
        <end position="27"/>
    </location>
</feature>
<gene>
    <name evidence="2" type="ORF">RFI_20147</name>
</gene>
<sequence>RIEENKKINEKMQKNVKNKKNDNEKKKKDSKKCKREKDRKKSEKRKKRKEKKIIEFGEMIFMPRNKQIRTRIIVNVHIHSIRPKYVSYHNGDKRR</sequence>
<proteinExistence type="predicted"/>
<evidence type="ECO:0000313" key="2">
    <source>
        <dbReference type="EMBL" id="ETO17183.1"/>
    </source>
</evidence>
<protein>
    <submittedName>
        <fullName evidence="2">Uncharacterized protein</fullName>
    </submittedName>
</protein>
<reference evidence="2 3" key="1">
    <citation type="journal article" date="2013" name="Curr. Biol.">
        <title>The Genome of the Foraminiferan Reticulomyxa filosa.</title>
        <authorList>
            <person name="Glockner G."/>
            <person name="Hulsmann N."/>
            <person name="Schleicher M."/>
            <person name="Noegel A.A."/>
            <person name="Eichinger L."/>
            <person name="Gallinger C."/>
            <person name="Pawlowski J."/>
            <person name="Sierra R."/>
            <person name="Euteneuer U."/>
            <person name="Pillet L."/>
            <person name="Moustafa A."/>
            <person name="Platzer M."/>
            <person name="Groth M."/>
            <person name="Szafranski K."/>
            <person name="Schliwa M."/>
        </authorList>
    </citation>
    <scope>NUCLEOTIDE SEQUENCE [LARGE SCALE GENOMIC DNA]</scope>
</reference>
<keyword evidence="3" id="KW-1185">Reference proteome</keyword>
<organism evidence="2 3">
    <name type="scientific">Reticulomyxa filosa</name>
    <dbReference type="NCBI Taxonomy" id="46433"/>
    <lineage>
        <taxon>Eukaryota</taxon>
        <taxon>Sar</taxon>
        <taxon>Rhizaria</taxon>
        <taxon>Retaria</taxon>
        <taxon>Foraminifera</taxon>
        <taxon>Monothalamids</taxon>
        <taxon>Reticulomyxidae</taxon>
        <taxon>Reticulomyxa</taxon>
    </lineage>
</organism>
<dbReference type="EMBL" id="ASPP01017131">
    <property type="protein sequence ID" value="ETO17183.1"/>
    <property type="molecule type" value="Genomic_DNA"/>
</dbReference>
<feature type="non-terminal residue" evidence="2">
    <location>
        <position position="1"/>
    </location>
</feature>
<feature type="region of interest" description="Disordered" evidence="1">
    <location>
        <begin position="1"/>
        <end position="51"/>
    </location>
</feature>
<accession>X6MT67</accession>
<evidence type="ECO:0000313" key="3">
    <source>
        <dbReference type="Proteomes" id="UP000023152"/>
    </source>
</evidence>
<name>X6MT67_RETFI</name>
<dbReference type="Proteomes" id="UP000023152">
    <property type="component" value="Unassembled WGS sequence"/>
</dbReference>
<comment type="caution">
    <text evidence="2">The sequence shown here is derived from an EMBL/GenBank/DDBJ whole genome shotgun (WGS) entry which is preliminary data.</text>
</comment>